<evidence type="ECO:0000313" key="3">
    <source>
        <dbReference type="Proteomes" id="UP000317977"/>
    </source>
</evidence>
<keyword evidence="3" id="KW-1185">Reference proteome</keyword>
<name>A0A5C6EQH6_9BACT</name>
<gene>
    <name evidence="2" type="ORF">Poly59_27590</name>
</gene>
<comment type="caution">
    <text evidence="2">The sequence shown here is derived from an EMBL/GenBank/DDBJ whole genome shotgun (WGS) entry which is preliminary data.</text>
</comment>
<feature type="transmembrane region" description="Helical" evidence="1">
    <location>
        <begin position="24"/>
        <end position="43"/>
    </location>
</feature>
<keyword evidence="1" id="KW-0472">Membrane</keyword>
<dbReference type="EMBL" id="SJPX01000003">
    <property type="protein sequence ID" value="TWU51168.1"/>
    <property type="molecule type" value="Genomic_DNA"/>
</dbReference>
<keyword evidence="1" id="KW-0812">Transmembrane</keyword>
<evidence type="ECO:0000313" key="2">
    <source>
        <dbReference type="EMBL" id="TWU51168.1"/>
    </source>
</evidence>
<sequence>MDKNLQPFIDWLMTLQWERLLPEFLGKAGGFLAGILVSWFLLFRRRLNAIQRLQSGDSDDFVFQVHYLSPDDTNDSAAVDGPSAGEVETSASQVAEQMPQRWVLLFRNMAPKTTLNDLYDNIAVREAVEKAANDCTLADPILNTEGTLGFELVNDAMGHIAGLFAVTSIPREPWLFAMTCEDRTVVRKKCVRCFLIRPDDLRRFADWKWCRQCVSVEKPWHWFRIVALHRIAIAWLDEEKQQLLEALQDRSAAMPLVDKQVRHDRIRSLSLGVYRDDQPIGAPCRIDWSKRIVDLERLGLKLEST</sequence>
<dbReference type="AlphaFoldDB" id="A0A5C6EQH6"/>
<reference evidence="2 3" key="1">
    <citation type="submission" date="2019-02" db="EMBL/GenBank/DDBJ databases">
        <title>Deep-cultivation of Planctomycetes and their phenomic and genomic characterization uncovers novel biology.</title>
        <authorList>
            <person name="Wiegand S."/>
            <person name="Jogler M."/>
            <person name="Boedeker C."/>
            <person name="Pinto D."/>
            <person name="Vollmers J."/>
            <person name="Rivas-Marin E."/>
            <person name="Kohn T."/>
            <person name="Peeters S.H."/>
            <person name="Heuer A."/>
            <person name="Rast P."/>
            <person name="Oberbeckmann S."/>
            <person name="Bunk B."/>
            <person name="Jeske O."/>
            <person name="Meyerdierks A."/>
            <person name="Storesund J.E."/>
            <person name="Kallscheuer N."/>
            <person name="Luecker S."/>
            <person name="Lage O.M."/>
            <person name="Pohl T."/>
            <person name="Merkel B.J."/>
            <person name="Hornburger P."/>
            <person name="Mueller R.-W."/>
            <person name="Bruemmer F."/>
            <person name="Labrenz M."/>
            <person name="Spormann A.M."/>
            <person name="Op Den Camp H."/>
            <person name="Overmann J."/>
            <person name="Amann R."/>
            <person name="Jetten M.S.M."/>
            <person name="Mascher T."/>
            <person name="Medema M.H."/>
            <person name="Devos D.P."/>
            <person name="Kaster A.-K."/>
            <person name="Ovreas L."/>
            <person name="Rohde M."/>
            <person name="Galperin M.Y."/>
            <person name="Jogler C."/>
        </authorList>
    </citation>
    <scope>NUCLEOTIDE SEQUENCE [LARGE SCALE GENOMIC DNA]</scope>
    <source>
        <strain evidence="2 3">Poly59</strain>
    </source>
</reference>
<dbReference type="Proteomes" id="UP000317977">
    <property type="component" value="Unassembled WGS sequence"/>
</dbReference>
<accession>A0A5C6EQH6</accession>
<proteinExistence type="predicted"/>
<organism evidence="2 3">
    <name type="scientific">Rubripirellula reticaptiva</name>
    <dbReference type="NCBI Taxonomy" id="2528013"/>
    <lineage>
        <taxon>Bacteria</taxon>
        <taxon>Pseudomonadati</taxon>
        <taxon>Planctomycetota</taxon>
        <taxon>Planctomycetia</taxon>
        <taxon>Pirellulales</taxon>
        <taxon>Pirellulaceae</taxon>
        <taxon>Rubripirellula</taxon>
    </lineage>
</organism>
<evidence type="ECO:0000256" key="1">
    <source>
        <dbReference type="SAM" id="Phobius"/>
    </source>
</evidence>
<keyword evidence="1" id="KW-1133">Transmembrane helix</keyword>
<protein>
    <submittedName>
        <fullName evidence="2">Uncharacterized protein</fullName>
    </submittedName>
</protein>